<organism evidence="2 3">
    <name type="scientific">Capronia epimyces CBS 606.96</name>
    <dbReference type="NCBI Taxonomy" id="1182542"/>
    <lineage>
        <taxon>Eukaryota</taxon>
        <taxon>Fungi</taxon>
        <taxon>Dikarya</taxon>
        <taxon>Ascomycota</taxon>
        <taxon>Pezizomycotina</taxon>
        <taxon>Eurotiomycetes</taxon>
        <taxon>Chaetothyriomycetidae</taxon>
        <taxon>Chaetothyriales</taxon>
        <taxon>Herpotrichiellaceae</taxon>
        <taxon>Capronia</taxon>
    </lineage>
</organism>
<protein>
    <submittedName>
        <fullName evidence="2">Uncharacterized protein</fullName>
    </submittedName>
</protein>
<dbReference type="GeneID" id="19174399"/>
<evidence type="ECO:0000313" key="2">
    <source>
        <dbReference type="EMBL" id="EXJ77161.1"/>
    </source>
</evidence>
<dbReference type="RefSeq" id="XP_007738599.1">
    <property type="nucleotide sequence ID" value="XM_007740409.1"/>
</dbReference>
<keyword evidence="3" id="KW-1185">Reference proteome</keyword>
<evidence type="ECO:0000313" key="3">
    <source>
        <dbReference type="Proteomes" id="UP000019478"/>
    </source>
</evidence>
<feature type="compositionally biased region" description="Basic and acidic residues" evidence="1">
    <location>
        <begin position="57"/>
        <end position="67"/>
    </location>
</feature>
<proteinExistence type="predicted"/>
<dbReference type="OrthoDB" id="10503580at2759"/>
<feature type="compositionally biased region" description="Basic and acidic residues" evidence="1">
    <location>
        <begin position="75"/>
        <end position="100"/>
    </location>
</feature>
<evidence type="ECO:0000256" key="1">
    <source>
        <dbReference type="SAM" id="MobiDB-lite"/>
    </source>
</evidence>
<dbReference type="AlphaFoldDB" id="W9XJK6"/>
<dbReference type="EMBL" id="AMGY01000011">
    <property type="protein sequence ID" value="EXJ77161.1"/>
    <property type="molecule type" value="Genomic_DNA"/>
</dbReference>
<gene>
    <name evidence="2" type="ORF">A1O3_10319</name>
</gene>
<accession>W9XJK6</accession>
<dbReference type="Proteomes" id="UP000019478">
    <property type="component" value="Unassembled WGS sequence"/>
</dbReference>
<sequence length="112" mass="13518">MMSDRSERDHVERQAIARRRMEEDMQYDAHNRELGQDYTHSQDATRDYHRGRQYGSRNRDVQSAKDYSEDESDEENRVGQRNEKHLEGSSKRVRKERLEEELPSYQSATRRN</sequence>
<reference evidence="2 3" key="1">
    <citation type="submission" date="2013-03" db="EMBL/GenBank/DDBJ databases">
        <title>The Genome Sequence of Capronia epimyces CBS 606.96.</title>
        <authorList>
            <consortium name="The Broad Institute Genomics Platform"/>
            <person name="Cuomo C."/>
            <person name="de Hoog S."/>
            <person name="Gorbushina A."/>
            <person name="Walker B."/>
            <person name="Young S.K."/>
            <person name="Zeng Q."/>
            <person name="Gargeya S."/>
            <person name="Fitzgerald M."/>
            <person name="Haas B."/>
            <person name="Abouelleil A."/>
            <person name="Allen A.W."/>
            <person name="Alvarado L."/>
            <person name="Arachchi H.M."/>
            <person name="Berlin A.M."/>
            <person name="Chapman S.B."/>
            <person name="Gainer-Dewar J."/>
            <person name="Goldberg J."/>
            <person name="Griggs A."/>
            <person name="Gujja S."/>
            <person name="Hansen M."/>
            <person name="Howarth C."/>
            <person name="Imamovic A."/>
            <person name="Ireland A."/>
            <person name="Larimer J."/>
            <person name="McCowan C."/>
            <person name="Murphy C."/>
            <person name="Pearson M."/>
            <person name="Poon T.W."/>
            <person name="Priest M."/>
            <person name="Roberts A."/>
            <person name="Saif S."/>
            <person name="Shea T."/>
            <person name="Sisk P."/>
            <person name="Sykes S."/>
            <person name="Wortman J."/>
            <person name="Nusbaum C."/>
            <person name="Birren B."/>
        </authorList>
    </citation>
    <scope>NUCLEOTIDE SEQUENCE [LARGE SCALE GENOMIC DNA]</scope>
    <source>
        <strain evidence="2 3">CBS 606.96</strain>
    </source>
</reference>
<name>W9XJK6_9EURO</name>
<dbReference type="HOGENOM" id="CLU_2145559_0_0_1"/>
<feature type="compositionally biased region" description="Basic and acidic residues" evidence="1">
    <location>
        <begin position="1"/>
        <end position="35"/>
    </location>
</feature>
<comment type="caution">
    <text evidence="2">The sequence shown here is derived from an EMBL/GenBank/DDBJ whole genome shotgun (WGS) entry which is preliminary data.</text>
</comment>
<feature type="region of interest" description="Disordered" evidence="1">
    <location>
        <begin position="1"/>
        <end position="112"/>
    </location>
</feature>